<dbReference type="EMBL" id="PTJC01000007">
    <property type="protein sequence ID" value="PPK84597.1"/>
    <property type="molecule type" value="Genomic_DNA"/>
</dbReference>
<evidence type="ECO:0000256" key="1">
    <source>
        <dbReference type="SAM" id="Coils"/>
    </source>
</evidence>
<dbReference type="RefSeq" id="WP_104421320.1">
    <property type="nucleotide sequence ID" value="NZ_PTJC01000007.1"/>
</dbReference>
<keyword evidence="4" id="KW-1185">Reference proteome</keyword>
<feature type="signal peptide" evidence="2">
    <location>
        <begin position="1"/>
        <end position="26"/>
    </location>
</feature>
<protein>
    <submittedName>
        <fullName evidence="3">Uncharacterized protein</fullName>
    </submittedName>
</protein>
<keyword evidence="2" id="KW-0732">Signal</keyword>
<reference evidence="3 4" key="1">
    <citation type="submission" date="2018-02" db="EMBL/GenBank/DDBJ databases">
        <title>Genomic Encyclopedia of Archaeal and Bacterial Type Strains, Phase II (KMG-II): from individual species to whole genera.</title>
        <authorList>
            <person name="Goeker M."/>
        </authorList>
    </citation>
    <scope>NUCLEOTIDE SEQUENCE [LARGE SCALE GENOMIC DNA]</scope>
    <source>
        <strain evidence="3 4">DSM 29526</strain>
    </source>
</reference>
<name>A0A2S6I0U6_9BACT</name>
<feature type="chain" id="PRO_5015541372" evidence="2">
    <location>
        <begin position="27"/>
        <end position="781"/>
    </location>
</feature>
<evidence type="ECO:0000256" key="2">
    <source>
        <dbReference type="SAM" id="SignalP"/>
    </source>
</evidence>
<dbReference type="Proteomes" id="UP000237662">
    <property type="component" value="Unassembled WGS sequence"/>
</dbReference>
<gene>
    <name evidence="3" type="ORF">CLV84_3759</name>
</gene>
<sequence length="781" mass="81586">MYSFNSPARACLTLLLLLGVSLGVAAQAPLGFNFQAVARGTSDNILSDQTIAVRVSLLRGSDSGPADYSERHEVRTSNHGVFDLAVGTGETVSGSFAGVDWESASYYLKIDLDPNGGSNYVNMGATQLLSVPYALYANTAGNGGQDQGDGVGTTEDPTDELQALIYDPVTNTLTLTDGNSVVLKTGTDEQTLSLSGTTLEISNGNTVDLQPLLSTTGGEDADADPTNELQDISLTGRELTITGGSTVTLPSEAPQQISLSGNTLSLSGNGGSVELPQANGSGVVQQLTFDPATRALSISEGNNVFIPVGSDGDGDSENEIQQIKLTGNKLELSHGGGTVTLPSGEGSVVNTDNQELDFDAVSRELSIAGGNTVYIPAGKDDDADPSNELQKIRIEGTTLILSGDGGSVELPGGVDTDDQTLSFDPVTRNLSISEGNEVNIPVGTDGDGDSENEIQVLRLSGNKLELSNGGGSVTLPSSEGSVSNTDNQELSFDALSRELSIDGGNTIYIPAGEDADADPTNELQDISFDIATNKLSITGGSTIVLPTGGSDADPDPTNEIQVLKINGNKLELTNGGGSVTLPSSGSVENTDNQELSFDPMNRQLSIEGGNTVYIPGEEDPDTDPTNELQEIYLDGNKIVLTNGGGSITLPSGSGGTDGDGDPTNELQQFTFENGILKMSQDGGEFDVEGFIRPYITLMEEQMALVKGLTETAATYESIINDQIERADMLEATIQTLTQQAMDFQNLIDEQTTKAADMQTALETLAEQNAALEVRVMALENE</sequence>
<keyword evidence="1" id="KW-0175">Coiled coil</keyword>
<feature type="coiled-coil region" evidence="1">
    <location>
        <begin position="719"/>
        <end position="781"/>
    </location>
</feature>
<evidence type="ECO:0000313" key="3">
    <source>
        <dbReference type="EMBL" id="PPK84597.1"/>
    </source>
</evidence>
<dbReference type="AlphaFoldDB" id="A0A2S6I0U6"/>
<comment type="caution">
    <text evidence="3">The sequence shown here is derived from an EMBL/GenBank/DDBJ whole genome shotgun (WGS) entry which is preliminary data.</text>
</comment>
<dbReference type="OrthoDB" id="1488700at2"/>
<organism evidence="3 4">
    <name type="scientific">Neolewinella xylanilytica</name>
    <dbReference type="NCBI Taxonomy" id="1514080"/>
    <lineage>
        <taxon>Bacteria</taxon>
        <taxon>Pseudomonadati</taxon>
        <taxon>Bacteroidota</taxon>
        <taxon>Saprospiria</taxon>
        <taxon>Saprospirales</taxon>
        <taxon>Lewinellaceae</taxon>
        <taxon>Neolewinella</taxon>
    </lineage>
</organism>
<evidence type="ECO:0000313" key="4">
    <source>
        <dbReference type="Proteomes" id="UP000237662"/>
    </source>
</evidence>
<accession>A0A2S6I0U6</accession>
<proteinExistence type="predicted"/>